<dbReference type="GO" id="GO:0005829">
    <property type="term" value="C:cytosol"/>
    <property type="evidence" value="ECO:0007669"/>
    <property type="project" value="TreeGrafter"/>
</dbReference>
<keyword evidence="8 9" id="KW-0460">Magnesium</keyword>
<dbReference type="InterPro" id="IPR014049">
    <property type="entry name" value="Glutathione_synthase_N_euk"/>
</dbReference>
<dbReference type="InterPro" id="IPR014709">
    <property type="entry name" value="Glutathione_synthase_C_euk"/>
</dbReference>
<evidence type="ECO:0000259" key="12">
    <source>
        <dbReference type="Pfam" id="PF03199"/>
    </source>
</evidence>
<evidence type="ECO:0000313" key="13">
    <source>
        <dbReference type="EMBL" id="KAJ5152571.1"/>
    </source>
</evidence>
<keyword evidence="14" id="KW-1185">Reference proteome</keyword>
<comment type="pathway">
    <text evidence="1 9">Sulfur metabolism; glutathione biosynthesis; glutathione from L-cysteine and L-glutamate: step 2/2.</text>
</comment>
<evidence type="ECO:0000256" key="3">
    <source>
        <dbReference type="ARBA" id="ARBA00022598"/>
    </source>
</evidence>
<dbReference type="GO" id="GO:0004363">
    <property type="term" value="F:glutathione synthase activity"/>
    <property type="evidence" value="ECO:0007669"/>
    <property type="project" value="UniProtKB-UniRule"/>
</dbReference>
<feature type="binding site" evidence="10">
    <location>
        <position position="491"/>
    </location>
    <ligand>
        <name>ATP</name>
        <dbReference type="ChEBI" id="CHEBI:30616"/>
    </ligand>
</feature>
<dbReference type="Proteomes" id="UP001149163">
    <property type="component" value="Unassembled WGS sequence"/>
</dbReference>
<evidence type="ECO:0000256" key="5">
    <source>
        <dbReference type="ARBA" id="ARBA00022723"/>
    </source>
</evidence>
<evidence type="ECO:0000256" key="1">
    <source>
        <dbReference type="ARBA" id="ARBA00004965"/>
    </source>
</evidence>
<feature type="binding site" evidence="10">
    <location>
        <position position="333"/>
    </location>
    <ligand>
        <name>ATP</name>
        <dbReference type="ChEBI" id="CHEBI:30616"/>
    </ligand>
</feature>
<dbReference type="EC" id="6.3.2.3" evidence="9"/>
<evidence type="ECO:0000256" key="9">
    <source>
        <dbReference type="PIRNR" id="PIRNR001558"/>
    </source>
</evidence>
<evidence type="ECO:0000256" key="8">
    <source>
        <dbReference type="ARBA" id="ARBA00022842"/>
    </source>
</evidence>
<dbReference type="InterPro" id="IPR004887">
    <property type="entry name" value="GSH_synth_subst-bd"/>
</dbReference>
<reference evidence="13" key="1">
    <citation type="submission" date="2022-11" db="EMBL/GenBank/DDBJ databases">
        <authorList>
            <person name="Petersen C."/>
        </authorList>
    </citation>
    <scope>NUCLEOTIDE SEQUENCE</scope>
    <source>
        <strain evidence="13">IBT 26290</strain>
    </source>
</reference>
<dbReference type="Gene3D" id="3.40.50.1760">
    <property type="entry name" value="Glutathione synthase, substrate-binding domain superfamily, eukaryotic"/>
    <property type="match status" value="1"/>
</dbReference>
<dbReference type="Pfam" id="PF03199">
    <property type="entry name" value="GSH_synthase"/>
    <property type="match status" value="1"/>
</dbReference>
<dbReference type="GeneID" id="81430349"/>
<dbReference type="Gene3D" id="1.10.1080.10">
    <property type="entry name" value="Glutathione Synthetase, Chain A, domain 3"/>
    <property type="match status" value="1"/>
</dbReference>
<dbReference type="PANTHER" id="PTHR11130:SF0">
    <property type="entry name" value="GLUTATHIONE SYNTHETASE"/>
    <property type="match status" value="1"/>
</dbReference>
<keyword evidence="4 9" id="KW-0317">Glutathione biosynthesis</keyword>
<protein>
    <recommendedName>
        <fullName evidence="9">Glutathione synthetase</fullName>
        <shortName evidence="9">GSH-S</shortName>
        <ecNumber evidence="9">6.3.2.3</ecNumber>
    </recommendedName>
</protein>
<sequence length="509" mass="56595">MGPKNTSPEMSEEQTLSLVAQIKDWQVQTETECSVSTHPVGVSKWGLQCFPTPWPRAKFQQALEIQEIYNRLYCAVAEDEQWIYGAIRDILPVEPLAAALWGIYEAARETGLVQNVSVGIFRSDYMLHLNAGTRPDSPGAMFETSLKQIELNTFSCSGAAHANKVGDMHRYLARTGIYNVGGTTLDIPSLPVNHNIATLASGLALAHATYGGPRSKEAKETAVLMVVQPFNFNIADERPIEYALWNRSDPVPTYRLDFGPDVLEHTWLTEERELLYHPPWQASTTPVEISVVYLRAGYEAHEYDHVGWEARLQLETSVAIKCPSLLSHMTTFKKVQQALTVPGALETFLSESEAAALRETFVPVYPLDESEQGRYARDRACDPVQSAHYILKPSLEGGGHNVYGTDIPGYLASMPQSKWCSYILMERVQPPLQHGLLMSPAGIDSGEVVSELGVLGCCLWQSNHTSDRRCTMLHNSVGGWTFKTKYAEIDEMSVVKGYGCFDTPRLMDS</sequence>
<accession>A0A9W9LEC4</accession>
<reference evidence="13" key="2">
    <citation type="journal article" date="2023" name="IMA Fungus">
        <title>Comparative genomic study of the Penicillium genus elucidates a diverse pangenome and 15 lateral gene transfer events.</title>
        <authorList>
            <person name="Petersen C."/>
            <person name="Sorensen T."/>
            <person name="Nielsen M.R."/>
            <person name="Sondergaard T.E."/>
            <person name="Sorensen J.L."/>
            <person name="Fitzpatrick D.A."/>
            <person name="Frisvad J.C."/>
            <person name="Nielsen K.L."/>
        </authorList>
    </citation>
    <scope>NUCLEOTIDE SEQUENCE</scope>
    <source>
        <strain evidence="13">IBT 26290</strain>
    </source>
</reference>
<dbReference type="SUPFAM" id="SSF56059">
    <property type="entry name" value="Glutathione synthetase ATP-binding domain-like"/>
    <property type="match status" value="1"/>
</dbReference>
<feature type="domain" description="Glutathione synthase substrate-binding" evidence="12">
    <location>
        <begin position="222"/>
        <end position="329"/>
    </location>
</feature>
<feature type="binding site" evidence="10">
    <location>
        <begin position="392"/>
        <end position="401"/>
    </location>
    <ligand>
        <name>ATP</name>
        <dbReference type="ChEBI" id="CHEBI:30616"/>
    </ligand>
</feature>
<evidence type="ECO:0000256" key="7">
    <source>
        <dbReference type="ARBA" id="ARBA00022840"/>
    </source>
</evidence>
<keyword evidence="7 9" id="KW-0067">ATP-binding</keyword>
<dbReference type="Gene3D" id="3.30.1490.80">
    <property type="match status" value="1"/>
</dbReference>
<dbReference type="InterPro" id="IPR005615">
    <property type="entry name" value="Glutathione_synthase"/>
</dbReference>
<gene>
    <name evidence="13" type="ORF">N7482_009049</name>
</gene>
<dbReference type="GO" id="GO:0005524">
    <property type="term" value="F:ATP binding"/>
    <property type="evidence" value="ECO:0007669"/>
    <property type="project" value="UniProtKB-UniRule"/>
</dbReference>
<feature type="binding site" evidence="10">
    <location>
        <position position="451"/>
    </location>
    <ligand>
        <name>ATP</name>
        <dbReference type="ChEBI" id="CHEBI:30616"/>
    </ligand>
</feature>
<dbReference type="AlphaFoldDB" id="A0A9W9LEC4"/>
<keyword evidence="3 9" id="KW-0436">Ligase</keyword>
<dbReference type="Gene3D" id="3.30.470.20">
    <property type="entry name" value="ATP-grasp fold, B domain"/>
    <property type="match status" value="1"/>
</dbReference>
<feature type="binding site" evidence="11">
    <location>
        <position position="396"/>
    </location>
    <ligand>
        <name>Mg(2+)</name>
        <dbReference type="ChEBI" id="CHEBI:18420"/>
    </ligand>
</feature>
<feature type="binding site" evidence="10">
    <location>
        <position position="485"/>
    </location>
    <ligand>
        <name>ATP</name>
        <dbReference type="ChEBI" id="CHEBI:30616"/>
    </ligand>
</feature>
<evidence type="ECO:0000256" key="4">
    <source>
        <dbReference type="ARBA" id="ARBA00022684"/>
    </source>
</evidence>
<comment type="cofactor">
    <cofactor evidence="9 11">
        <name>Mg(2+)</name>
        <dbReference type="ChEBI" id="CHEBI:18420"/>
    </cofactor>
    <text evidence="9 11">Binds 1 Mg(2+) ion per subunit.</text>
</comment>
<dbReference type="InterPro" id="IPR014042">
    <property type="entry name" value="Glutathione_synthase_a-hlx"/>
</dbReference>
<dbReference type="OrthoDB" id="2020073at2759"/>
<evidence type="ECO:0000256" key="10">
    <source>
        <dbReference type="PIRSR" id="PIRSR001558-1"/>
    </source>
</evidence>
<evidence type="ECO:0000256" key="11">
    <source>
        <dbReference type="PIRSR" id="PIRSR001558-2"/>
    </source>
</evidence>
<comment type="caution">
    <text evidence="13">The sequence shown here is derived from an EMBL/GenBank/DDBJ whole genome shotgun (WGS) entry which is preliminary data.</text>
</comment>
<proteinExistence type="inferred from homology"/>
<dbReference type="PIRSF" id="PIRSF001558">
    <property type="entry name" value="GSHase"/>
    <property type="match status" value="1"/>
</dbReference>
<dbReference type="GO" id="GO:0043295">
    <property type="term" value="F:glutathione binding"/>
    <property type="evidence" value="ECO:0007669"/>
    <property type="project" value="UniProtKB-UniRule"/>
</dbReference>
<keyword evidence="6 9" id="KW-0547">Nucleotide-binding</keyword>
<keyword evidence="5 9" id="KW-0479">Metal-binding</keyword>
<dbReference type="InterPro" id="IPR037013">
    <property type="entry name" value="GSH-S_sub-bd_sf"/>
</dbReference>
<dbReference type="RefSeq" id="XP_056538879.1">
    <property type="nucleotide sequence ID" value="XM_056691173.1"/>
</dbReference>
<dbReference type="PANTHER" id="PTHR11130">
    <property type="entry name" value="GLUTATHIONE SYNTHETASE"/>
    <property type="match status" value="1"/>
</dbReference>
<dbReference type="InterPro" id="IPR016185">
    <property type="entry name" value="PreATP-grasp_dom_sf"/>
</dbReference>
<feature type="binding site" evidence="10">
    <location>
        <position position="403"/>
    </location>
    <ligand>
        <name>ATP</name>
        <dbReference type="ChEBI" id="CHEBI:30616"/>
    </ligand>
</feature>
<comment type="similarity">
    <text evidence="2 9">Belongs to the eukaryotic GSH synthase family.</text>
</comment>
<dbReference type="NCBIfam" id="TIGR01986">
    <property type="entry name" value="glut_syn_euk"/>
    <property type="match status" value="1"/>
</dbReference>
<dbReference type="SUPFAM" id="SSF52440">
    <property type="entry name" value="PreATP-grasp domain"/>
    <property type="match status" value="1"/>
</dbReference>
<evidence type="ECO:0000256" key="6">
    <source>
        <dbReference type="ARBA" id="ARBA00022741"/>
    </source>
</evidence>
<dbReference type="GO" id="GO:0000287">
    <property type="term" value="F:magnesium ion binding"/>
    <property type="evidence" value="ECO:0007669"/>
    <property type="project" value="UniProtKB-UniRule"/>
</dbReference>
<dbReference type="EMBL" id="JAPQKN010000007">
    <property type="protein sequence ID" value="KAJ5152571.1"/>
    <property type="molecule type" value="Genomic_DNA"/>
</dbReference>
<dbReference type="Gene3D" id="3.30.1490.50">
    <property type="match status" value="1"/>
</dbReference>
<evidence type="ECO:0000313" key="14">
    <source>
        <dbReference type="Proteomes" id="UP001149163"/>
    </source>
</evidence>
<comment type="catalytic activity">
    <reaction evidence="9">
        <text>gamma-L-glutamyl-L-cysteine + glycine + ATP = glutathione + ADP + phosphate + H(+)</text>
        <dbReference type="Rhea" id="RHEA:13557"/>
        <dbReference type="ChEBI" id="CHEBI:15378"/>
        <dbReference type="ChEBI" id="CHEBI:30616"/>
        <dbReference type="ChEBI" id="CHEBI:43474"/>
        <dbReference type="ChEBI" id="CHEBI:57305"/>
        <dbReference type="ChEBI" id="CHEBI:57925"/>
        <dbReference type="ChEBI" id="CHEBI:58173"/>
        <dbReference type="ChEBI" id="CHEBI:456216"/>
        <dbReference type="EC" id="6.3.2.3"/>
    </reaction>
</comment>
<organism evidence="13 14">
    <name type="scientific">Penicillium canariense</name>
    <dbReference type="NCBI Taxonomy" id="189055"/>
    <lineage>
        <taxon>Eukaryota</taxon>
        <taxon>Fungi</taxon>
        <taxon>Dikarya</taxon>
        <taxon>Ascomycota</taxon>
        <taxon>Pezizomycotina</taxon>
        <taxon>Eurotiomycetes</taxon>
        <taxon>Eurotiomycetidae</taxon>
        <taxon>Eurotiales</taxon>
        <taxon>Aspergillaceae</taxon>
        <taxon>Penicillium</taxon>
    </lineage>
</organism>
<evidence type="ECO:0000256" key="2">
    <source>
        <dbReference type="ARBA" id="ARBA00010385"/>
    </source>
</evidence>
<name>A0A9W9LEC4_9EURO</name>
<dbReference type="Pfam" id="PF03917">
    <property type="entry name" value="GSH_synth_ATP"/>
    <property type="match status" value="1"/>
</dbReference>